<comment type="caution">
    <text evidence="2">The sequence shown here is derived from an EMBL/GenBank/DDBJ whole genome shotgun (WGS) entry which is preliminary data.</text>
</comment>
<dbReference type="Proteomes" id="UP001269402">
    <property type="component" value="Unassembled WGS sequence"/>
</dbReference>
<feature type="chain" id="PRO_5043801837" evidence="1">
    <location>
        <begin position="30"/>
        <end position="150"/>
    </location>
</feature>
<organism evidence="2 3">
    <name type="scientific">Rhizobium redzepovicii</name>
    <dbReference type="NCBI Taxonomy" id="2867518"/>
    <lineage>
        <taxon>Bacteria</taxon>
        <taxon>Pseudomonadati</taxon>
        <taxon>Pseudomonadota</taxon>
        <taxon>Alphaproteobacteria</taxon>
        <taxon>Hyphomicrobiales</taxon>
        <taxon>Rhizobiaceae</taxon>
        <taxon>Rhizobium/Agrobacterium group</taxon>
        <taxon>Rhizobium</taxon>
    </lineage>
</organism>
<evidence type="ECO:0000313" key="3">
    <source>
        <dbReference type="Proteomes" id="UP001269402"/>
    </source>
</evidence>
<dbReference type="InterPro" id="IPR031561">
    <property type="entry name" value="DUF5086"/>
</dbReference>
<dbReference type="AlphaFoldDB" id="A0AAW8PAX6"/>
<keyword evidence="1" id="KW-0732">Signal</keyword>
<sequence length="150" mass="16779">MASAWMRTGLGAALAAVAALLGGTVLAHAEAARPPAVSTVILSLSPRTIRWATIYKVPDPADHDPYYHLEVIEKERHTPPWQFKRLAAHLVVTAAALDRSRLRRKAKTYFYKDIEFRIADKAWRQQSPAQREAMVCRTAILECIGRSDSE</sequence>
<dbReference type="Pfam" id="PF16985">
    <property type="entry name" value="DUF5086"/>
    <property type="match status" value="1"/>
</dbReference>
<reference evidence="3" key="1">
    <citation type="submission" date="2023-07" db="EMBL/GenBank/DDBJ databases">
        <title>Genomic characterization of faba bean (Vicia faba) microsymbionts in Mexican soils.</title>
        <authorList>
            <person name="Rivera Orduna F.N."/>
            <person name="Guevara-Luna J."/>
            <person name="Yan J."/>
            <person name="Arroyo-Herrera I."/>
            <person name="Li Y."/>
            <person name="Vasquez-Murrieta M.S."/>
            <person name="Wang E.T."/>
        </authorList>
    </citation>
    <scope>NUCLEOTIDE SEQUENCE [LARGE SCALE GENOMIC DNA]</scope>
    <source>
        <strain evidence="3">CH6</strain>
    </source>
</reference>
<accession>A0AAW8PAX6</accession>
<dbReference type="InterPro" id="IPR044935">
    <property type="entry name" value="DUF5086_sf"/>
</dbReference>
<evidence type="ECO:0000256" key="1">
    <source>
        <dbReference type="SAM" id="SignalP"/>
    </source>
</evidence>
<protein>
    <submittedName>
        <fullName evidence="2">DUF5086 family protein</fullName>
    </submittedName>
</protein>
<evidence type="ECO:0000313" key="2">
    <source>
        <dbReference type="EMBL" id="MDR9764192.1"/>
    </source>
</evidence>
<gene>
    <name evidence="2" type="ORF">RJJ37_32015</name>
</gene>
<dbReference type="EMBL" id="JAVLSH010000027">
    <property type="protein sequence ID" value="MDR9764192.1"/>
    <property type="molecule type" value="Genomic_DNA"/>
</dbReference>
<keyword evidence="3" id="KW-1185">Reference proteome</keyword>
<dbReference type="Gene3D" id="3.90.70.190">
    <property type="entry name" value="Domain of unknown function (DUF5086)"/>
    <property type="match status" value="1"/>
</dbReference>
<proteinExistence type="predicted"/>
<dbReference type="RefSeq" id="WP_310804496.1">
    <property type="nucleotide sequence ID" value="NZ_JAVLSG010000002.1"/>
</dbReference>
<feature type="signal peptide" evidence="1">
    <location>
        <begin position="1"/>
        <end position="29"/>
    </location>
</feature>
<name>A0AAW8PAX6_9HYPH</name>